<evidence type="ECO:0000313" key="2">
    <source>
        <dbReference type="Proteomes" id="UP000620156"/>
    </source>
</evidence>
<keyword evidence="2" id="KW-1185">Reference proteome</keyword>
<name>A0A918BB48_9ACTN</name>
<gene>
    <name evidence="1" type="ORF">GCM10010145_26640</name>
</gene>
<proteinExistence type="predicted"/>
<sequence length="72" mass="8190">MGAGFLEADGLVLEDEDERAAERYDAEWLVRRVEDQDMRHGCLLVRRRRVARAGTIRSQSPLMPGESATMSR</sequence>
<reference evidence="1" key="1">
    <citation type="journal article" date="2014" name="Int. J. Syst. Evol. Microbiol.">
        <title>Complete genome sequence of Corynebacterium casei LMG S-19264T (=DSM 44701T), isolated from a smear-ripened cheese.</title>
        <authorList>
            <consortium name="US DOE Joint Genome Institute (JGI-PGF)"/>
            <person name="Walter F."/>
            <person name="Albersmeier A."/>
            <person name="Kalinowski J."/>
            <person name="Ruckert C."/>
        </authorList>
    </citation>
    <scope>NUCLEOTIDE SEQUENCE</scope>
    <source>
        <strain evidence="1">JCM 3131</strain>
    </source>
</reference>
<reference evidence="1" key="2">
    <citation type="submission" date="2020-09" db="EMBL/GenBank/DDBJ databases">
        <authorList>
            <person name="Sun Q."/>
            <person name="Ohkuma M."/>
        </authorList>
    </citation>
    <scope>NUCLEOTIDE SEQUENCE</scope>
    <source>
        <strain evidence="1">JCM 3131</strain>
    </source>
</reference>
<dbReference type="Proteomes" id="UP000620156">
    <property type="component" value="Unassembled WGS sequence"/>
</dbReference>
<accession>A0A918BB48</accession>
<dbReference type="AlphaFoldDB" id="A0A918BB48"/>
<comment type="caution">
    <text evidence="1">The sequence shown here is derived from an EMBL/GenBank/DDBJ whole genome shotgun (WGS) entry which is preliminary data.</text>
</comment>
<evidence type="ECO:0000313" key="1">
    <source>
        <dbReference type="EMBL" id="GGQ55498.1"/>
    </source>
</evidence>
<organism evidence="1 2">
    <name type="scientific">Streptomyces ruber</name>
    <dbReference type="NCBI Taxonomy" id="83378"/>
    <lineage>
        <taxon>Bacteria</taxon>
        <taxon>Bacillati</taxon>
        <taxon>Actinomycetota</taxon>
        <taxon>Actinomycetes</taxon>
        <taxon>Kitasatosporales</taxon>
        <taxon>Streptomycetaceae</taxon>
        <taxon>Streptomyces</taxon>
    </lineage>
</organism>
<dbReference type="EMBL" id="BMQK01000004">
    <property type="protein sequence ID" value="GGQ55498.1"/>
    <property type="molecule type" value="Genomic_DNA"/>
</dbReference>
<protein>
    <submittedName>
        <fullName evidence="1">Uncharacterized protein</fullName>
    </submittedName>
</protein>